<accession>C1MIJ4</accession>
<dbReference type="GeneID" id="9680543"/>
<dbReference type="RefSeq" id="XP_003055677.1">
    <property type="nucleotide sequence ID" value="XM_003055631.1"/>
</dbReference>
<evidence type="ECO:0000256" key="1">
    <source>
        <dbReference type="ARBA" id="ARBA00022723"/>
    </source>
</evidence>
<keyword evidence="1" id="KW-0479">Metal-binding</keyword>
<feature type="domain" description="MYND-type" evidence="6">
    <location>
        <begin position="58"/>
        <end position="97"/>
    </location>
</feature>
<dbReference type="SUPFAM" id="SSF144232">
    <property type="entry name" value="HIT/MYND zinc finger-like"/>
    <property type="match status" value="1"/>
</dbReference>
<reference evidence="7 8" key="1">
    <citation type="journal article" date="2009" name="Science">
        <title>Green evolution and dynamic adaptations revealed by genomes of the marine picoeukaryotes Micromonas.</title>
        <authorList>
            <person name="Worden A.Z."/>
            <person name="Lee J.H."/>
            <person name="Mock T."/>
            <person name="Rouze P."/>
            <person name="Simmons M.P."/>
            <person name="Aerts A.L."/>
            <person name="Allen A.E."/>
            <person name="Cuvelier M.L."/>
            <person name="Derelle E."/>
            <person name="Everett M.V."/>
            <person name="Foulon E."/>
            <person name="Grimwood J."/>
            <person name="Gundlach H."/>
            <person name="Henrissat B."/>
            <person name="Napoli C."/>
            <person name="McDonald S.M."/>
            <person name="Parker M.S."/>
            <person name="Rombauts S."/>
            <person name="Salamov A."/>
            <person name="Von Dassow P."/>
            <person name="Badger J.H."/>
            <person name="Coutinho P.M."/>
            <person name="Demir E."/>
            <person name="Dubchak I."/>
            <person name="Gentemann C."/>
            <person name="Eikrem W."/>
            <person name="Gready J.E."/>
            <person name="John U."/>
            <person name="Lanier W."/>
            <person name="Lindquist E.A."/>
            <person name="Lucas S."/>
            <person name="Mayer K.F."/>
            <person name="Moreau H."/>
            <person name="Not F."/>
            <person name="Otillar R."/>
            <person name="Panaud O."/>
            <person name="Pangilinan J."/>
            <person name="Paulsen I."/>
            <person name="Piegu B."/>
            <person name="Poliakov A."/>
            <person name="Robbens S."/>
            <person name="Schmutz J."/>
            <person name="Toulza E."/>
            <person name="Wyss T."/>
            <person name="Zelensky A."/>
            <person name="Zhou K."/>
            <person name="Armbrust E.V."/>
            <person name="Bhattacharya D."/>
            <person name="Goodenough U.W."/>
            <person name="Van de Peer Y."/>
            <person name="Grigoriev I.V."/>
        </authorList>
    </citation>
    <scope>NUCLEOTIDE SEQUENCE [LARGE SCALE GENOMIC DNA]</scope>
    <source>
        <strain evidence="7 8">CCMP1545</strain>
    </source>
</reference>
<feature type="region of interest" description="Disordered" evidence="5">
    <location>
        <begin position="469"/>
        <end position="500"/>
    </location>
</feature>
<evidence type="ECO:0000256" key="2">
    <source>
        <dbReference type="ARBA" id="ARBA00022771"/>
    </source>
</evidence>
<gene>
    <name evidence="7" type="ORF">MICPUCDRAFT_38109</name>
</gene>
<dbReference type="Pfam" id="PF01753">
    <property type="entry name" value="zf-MYND"/>
    <property type="match status" value="1"/>
</dbReference>
<dbReference type="Proteomes" id="UP000001876">
    <property type="component" value="Unassembled WGS sequence"/>
</dbReference>
<dbReference type="PANTHER" id="PTHR28069:SF2">
    <property type="entry name" value="GH20023P"/>
    <property type="match status" value="1"/>
</dbReference>
<dbReference type="GO" id="GO:0008270">
    <property type="term" value="F:zinc ion binding"/>
    <property type="evidence" value="ECO:0007669"/>
    <property type="project" value="UniProtKB-KW"/>
</dbReference>
<evidence type="ECO:0000313" key="8">
    <source>
        <dbReference type="Proteomes" id="UP000001876"/>
    </source>
</evidence>
<evidence type="ECO:0000256" key="3">
    <source>
        <dbReference type="ARBA" id="ARBA00022833"/>
    </source>
</evidence>
<dbReference type="AlphaFoldDB" id="C1MIJ4"/>
<evidence type="ECO:0000259" key="6">
    <source>
        <dbReference type="PROSITE" id="PS50865"/>
    </source>
</evidence>
<dbReference type="OMA" id="VVKYALM"/>
<dbReference type="KEGG" id="mpp:MICPUCDRAFT_38109"/>
<dbReference type="PROSITE" id="PS50865">
    <property type="entry name" value="ZF_MYND_2"/>
    <property type="match status" value="1"/>
</dbReference>
<name>C1MIJ4_MICPC</name>
<dbReference type="EMBL" id="GG663735">
    <property type="protein sequence ID" value="EEH60929.1"/>
    <property type="molecule type" value="Genomic_DNA"/>
</dbReference>
<protein>
    <submittedName>
        <fullName evidence="7">Predicted protein</fullName>
    </submittedName>
</protein>
<dbReference type="OrthoDB" id="10671211at2759"/>
<proteinExistence type="predicted"/>
<feature type="region of interest" description="Disordered" evidence="5">
    <location>
        <begin position="247"/>
        <end position="266"/>
    </location>
</feature>
<feature type="compositionally biased region" description="Acidic residues" evidence="5">
    <location>
        <begin position="247"/>
        <end position="260"/>
    </location>
</feature>
<evidence type="ECO:0000313" key="7">
    <source>
        <dbReference type="EMBL" id="EEH60929.1"/>
    </source>
</evidence>
<evidence type="ECO:0000256" key="4">
    <source>
        <dbReference type="PROSITE-ProRule" id="PRU00134"/>
    </source>
</evidence>
<organism evidence="8">
    <name type="scientific">Micromonas pusilla (strain CCMP1545)</name>
    <name type="common">Picoplanktonic green alga</name>
    <dbReference type="NCBI Taxonomy" id="564608"/>
    <lineage>
        <taxon>Eukaryota</taxon>
        <taxon>Viridiplantae</taxon>
        <taxon>Chlorophyta</taxon>
        <taxon>Mamiellophyceae</taxon>
        <taxon>Mamiellales</taxon>
        <taxon>Mamiellaceae</taxon>
        <taxon>Micromonas</taxon>
    </lineage>
</organism>
<keyword evidence="8" id="KW-1185">Reference proteome</keyword>
<keyword evidence="2 4" id="KW-0863">Zinc-finger</keyword>
<dbReference type="InterPro" id="IPR002893">
    <property type="entry name" value="Znf_MYND"/>
</dbReference>
<dbReference type="PANTHER" id="PTHR28069">
    <property type="entry name" value="GH20023P"/>
    <property type="match status" value="1"/>
</dbReference>
<dbReference type="Gene3D" id="6.10.140.2220">
    <property type="match status" value="1"/>
</dbReference>
<evidence type="ECO:0000256" key="5">
    <source>
        <dbReference type="SAM" id="MobiDB-lite"/>
    </source>
</evidence>
<keyword evidence="3" id="KW-0862">Zinc</keyword>
<sequence>MSAATDWSLTRETLVRVSCVDPLPAPPEYLDDAAVERLRGWDASARDGGGPALGVNCCAVCAASFAAAPSACERCDVVKYCGEACLEKDAATHAPICALASFASRLAAVEMDAIDARAAAAASARACVKNVKLLGKTGTSHILGPRGYGERDSERIDADACASRWGAVLKLAERGNAHVVVPKSAEAATADDDARLAANAAAAKTAKTLNDFASTASYPLSVVAASWLFPVVKYALMLGVSGHRVDDDDDGGGDGGDANESESPTEPAALHVVCGPDADAHALDAPSDVWWLLGAGAALDKPGVDVSLIGEGVAANEMANEYGFAGSSHTPSVKRFAESYETHAAAAARGPCLVFGVGLNIANAWATLRGEEEEEEEEDASETTEEKLNVIGAAAGAVRAARRAGCPLLTSNPTRVDVSYEQEAMEDVFGYELVGMARNPFAYATPELAGVGDVIRRNEWLAAYVPKRSAAAEVGGEGAKRSGDDGGGGGGDAKKAKKKK</sequence>